<evidence type="ECO:0000313" key="2">
    <source>
        <dbReference type="EMBL" id="KNC52124.1"/>
    </source>
</evidence>
<dbReference type="RefSeq" id="XP_013762127.1">
    <property type="nucleotide sequence ID" value="XM_013906673.1"/>
</dbReference>
<dbReference type="CDD" id="cd15457">
    <property type="entry name" value="NADAR"/>
    <property type="match status" value="1"/>
</dbReference>
<dbReference type="AlphaFoldDB" id="A0A0L0DID5"/>
<sequence>MASTESISNPLLESRDVVMTDSLVLFWKGFLSQWYPCEFEVDGVVYANAEQYMMAGKARLFGDDEMLEAILAETSPRKIKGLGRCVRNFDDKVWKAECLAIVEAGNVAKFSQSEELAAALLATGTRTIAEASPYDKIWGIGLAPNDRRALSRKNWRGSNLLGKALMAVRRQLAVARGLEL</sequence>
<name>A0A0L0DID5_THETB</name>
<dbReference type="GeneID" id="25560725"/>
<dbReference type="EMBL" id="GL349436">
    <property type="protein sequence ID" value="KNC52124.1"/>
    <property type="molecule type" value="Genomic_DNA"/>
</dbReference>
<gene>
    <name evidence="2" type="ORF">AMSG_00950</name>
</gene>
<feature type="domain" description="NADAR" evidence="1">
    <location>
        <begin position="28"/>
        <end position="172"/>
    </location>
</feature>
<dbReference type="Proteomes" id="UP000054408">
    <property type="component" value="Unassembled WGS sequence"/>
</dbReference>
<dbReference type="Gene3D" id="1.10.357.40">
    <property type="entry name" value="YbiA-like"/>
    <property type="match status" value="1"/>
</dbReference>
<reference evidence="2 3" key="1">
    <citation type="submission" date="2010-05" db="EMBL/GenBank/DDBJ databases">
        <title>The Genome Sequence of Thecamonas trahens ATCC 50062.</title>
        <authorList>
            <consortium name="The Broad Institute Genome Sequencing Platform"/>
            <person name="Russ C."/>
            <person name="Cuomo C."/>
            <person name="Shea T."/>
            <person name="Young S.K."/>
            <person name="Zeng Q."/>
            <person name="Koehrsen M."/>
            <person name="Haas B."/>
            <person name="Borodovsky M."/>
            <person name="Guigo R."/>
            <person name="Alvarado L."/>
            <person name="Berlin A."/>
            <person name="Bochicchio J."/>
            <person name="Borenstein D."/>
            <person name="Chapman S."/>
            <person name="Chen Z."/>
            <person name="Freedman E."/>
            <person name="Gellesch M."/>
            <person name="Goldberg J."/>
            <person name="Griggs A."/>
            <person name="Gujja S."/>
            <person name="Heilman E."/>
            <person name="Heiman D."/>
            <person name="Hepburn T."/>
            <person name="Howarth C."/>
            <person name="Jen D."/>
            <person name="Larson L."/>
            <person name="Mehta T."/>
            <person name="Park D."/>
            <person name="Pearson M."/>
            <person name="Roberts A."/>
            <person name="Saif S."/>
            <person name="Shenoy N."/>
            <person name="Sisk P."/>
            <person name="Stolte C."/>
            <person name="Sykes S."/>
            <person name="Thomson T."/>
            <person name="Walk T."/>
            <person name="White J."/>
            <person name="Yandava C."/>
            <person name="Burger G."/>
            <person name="Gray M.W."/>
            <person name="Holland P.W.H."/>
            <person name="King N."/>
            <person name="Lang F.B.F."/>
            <person name="Roger A.J."/>
            <person name="Ruiz-Trillo I."/>
            <person name="Lander E."/>
            <person name="Nusbaum C."/>
        </authorList>
    </citation>
    <scope>NUCLEOTIDE SEQUENCE [LARGE SCALE GENOMIC DNA]</scope>
    <source>
        <strain evidence="2 3">ATCC 50062</strain>
    </source>
</reference>
<dbReference type="eggNOG" id="ENOG502S4FY">
    <property type="taxonomic scope" value="Eukaryota"/>
</dbReference>
<protein>
    <recommendedName>
        <fullName evidence="1">NADAR domain-containing protein</fullName>
    </recommendedName>
</protein>
<keyword evidence="3" id="KW-1185">Reference proteome</keyword>
<dbReference type="OrthoDB" id="206452at2759"/>
<dbReference type="STRING" id="461836.A0A0L0DID5"/>
<dbReference type="NCBIfam" id="TIGR02464">
    <property type="entry name" value="ribofla_fusion"/>
    <property type="match status" value="1"/>
</dbReference>
<organism evidence="2 3">
    <name type="scientific">Thecamonas trahens ATCC 50062</name>
    <dbReference type="NCBI Taxonomy" id="461836"/>
    <lineage>
        <taxon>Eukaryota</taxon>
        <taxon>Apusozoa</taxon>
        <taxon>Apusomonadida</taxon>
        <taxon>Apusomonadidae</taxon>
        <taxon>Thecamonas</taxon>
    </lineage>
</organism>
<accession>A0A0L0DID5</accession>
<proteinExistence type="predicted"/>
<dbReference type="Pfam" id="PF08719">
    <property type="entry name" value="NADAR"/>
    <property type="match status" value="1"/>
</dbReference>
<evidence type="ECO:0000313" key="3">
    <source>
        <dbReference type="Proteomes" id="UP000054408"/>
    </source>
</evidence>
<dbReference type="OMA" id="WMMAAKA"/>
<dbReference type="SUPFAM" id="SSF143990">
    <property type="entry name" value="YbiA-like"/>
    <property type="match status" value="1"/>
</dbReference>
<evidence type="ECO:0000259" key="1">
    <source>
        <dbReference type="Pfam" id="PF08719"/>
    </source>
</evidence>
<dbReference type="InterPro" id="IPR037238">
    <property type="entry name" value="YbiA-like_sf"/>
</dbReference>
<dbReference type="InterPro" id="IPR012816">
    <property type="entry name" value="NADAR"/>
</dbReference>